<evidence type="ECO:0000256" key="1">
    <source>
        <dbReference type="SAM" id="Phobius"/>
    </source>
</evidence>
<dbReference type="InParanoid" id="A0A0D2U2M2"/>
<organism evidence="2 3">
    <name type="scientific">Capsaspora owczarzaki (strain ATCC 30864)</name>
    <dbReference type="NCBI Taxonomy" id="595528"/>
    <lineage>
        <taxon>Eukaryota</taxon>
        <taxon>Filasterea</taxon>
        <taxon>Capsaspora</taxon>
    </lineage>
</organism>
<accession>A0A0D2U2M2</accession>
<keyword evidence="1" id="KW-0812">Transmembrane</keyword>
<gene>
    <name evidence="2" type="ORF">CAOG_009362</name>
</gene>
<keyword evidence="3" id="KW-1185">Reference proteome</keyword>
<evidence type="ECO:0000313" key="3">
    <source>
        <dbReference type="Proteomes" id="UP000008743"/>
    </source>
</evidence>
<dbReference type="EMBL" id="KE346360">
    <property type="protein sequence ID" value="KJE89446.1"/>
    <property type="molecule type" value="Genomic_DNA"/>
</dbReference>
<name>A0A0D2U2M2_CAPO3</name>
<sequence length="134" mass="15606">MSMTELTSCCYLLSSYSSMSFVNANPLPLRLPLRLPLPSFRQPCLPFSTSFQSPSVAKPRSTLMHYCFMLMLWLWLWLGCSSLLRSCSLLALLRCVSPAMCRHHCRPSLPRRRCFPLPLPLLRLPCHQHHHHRW</sequence>
<keyword evidence="1" id="KW-1133">Transmembrane helix</keyword>
<proteinExistence type="predicted"/>
<feature type="transmembrane region" description="Helical" evidence="1">
    <location>
        <begin position="63"/>
        <end position="84"/>
    </location>
</feature>
<dbReference type="AlphaFoldDB" id="A0A0D2U2M2"/>
<keyword evidence="1" id="KW-0472">Membrane</keyword>
<evidence type="ECO:0000313" key="2">
    <source>
        <dbReference type="EMBL" id="KJE89446.1"/>
    </source>
</evidence>
<protein>
    <submittedName>
        <fullName evidence="2">Uncharacterized protein</fullName>
    </submittedName>
</protein>
<dbReference type="Proteomes" id="UP000008743">
    <property type="component" value="Unassembled WGS sequence"/>
</dbReference>
<reference evidence="3" key="1">
    <citation type="submission" date="2011-02" db="EMBL/GenBank/DDBJ databases">
        <title>The Genome Sequence of Capsaspora owczarzaki ATCC 30864.</title>
        <authorList>
            <person name="Russ C."/>
            <person name="Cuomo C."/>
            <person name="Burger G."/>
            <person name="Gray M.W."/>
            <person name="Holland P.W.H."/>
            <person name="King N."/>
            <person name="Lang F.B.F."/>
            <person name="Roger A.J."/>
            <person name="Ruiz-Trillo I."/>
            <person name="Young S.K."/>
            <person name="Zeng Q."/>
            <person name="Gargeya S."/>
            <person name="Alvarado L."/>
            <person name="Berlin A."/>
            <person name="Chapman S.B."/>
            <person name="Chen Z."/>
            <person name="Freedman E."/>
            <person name="Gellesch M."/>
            <person name="Goldberg J."/>
            <person name="Griggs A."/>
            <person name="Gujja S."/>
            <person name="Heilman E."/>
            <person name="Heiman D."/>
            <person name="Howarth C."/>
            <person name="Mehta T."/>
            <person name="Neiman D."/>
            <person name="Pearson M."/>
            <person name="Roberts A."/>
            <person name="Saif S."/>
            <person name="Shea T."/>
            <person name="Shenoy N."/>
            <person name="Sisk P."/>
            <person name="Stolte C."/>
            <person name="Sykes S."/>
            <person name="White J."/>
            <person name="Yandava C."/>
            <person name="Haas B."/>
            <person name="Nusbaum C."/>
            <person name="Birren B."/>
        </authorList>
    </citation>
    <scope>NUCLEOTIDE SEQUENCE</scope>
    <source>
        <strain evidence="3">ATCC 30864</strain>
    </source>
</reference>